<dbReference type="AlphaFoldDB" id="A0A4V4H157"/>
<accession>A0A4V4H157</accession>
<dbReference type="InterPro" id="IPR006530">
    <property type="entry name" value="YD"/>
</dbReference>
<evidence type="ECO:0000256" key="1">
    <source>
        <dbReference type="SAM" id="SignalP"/>
    </source>
</evidence>
<feature type="chain" id="PRO_5021005644" description="DUF5977 domain-containing protein" evidence="1">
    <location>
        <begin position="41"/>
        <end position="1191"/>
    </location>
</feature>
<dbReference type="Pfam" id="PF05593">
    <property type="entry name" value="RHS_repeat"/>
    <property type="match status" value="1"/>
</dbReference>
<organism evidence="3 4">
    <name type="scientific">Niastella caeni</name>
    <dbReference type="NCBI Taxonomy" id="2569763"/>
    <lineage>
        <taxon>Bacteria</taxon>
        <taxon>Pseudomonadati</taxon>
        <taxon>Bacteroidota</taxon>
        <taxon>Chitinophagia</taxon>
        <taxon>Chitinophagales</taxon>
        <taxon>Chitinophagaceae</taxon>
        <taxon>Niastella</taxon>
    </lineage>
</organism>
<dbReference type="NCBIfam" id="TIGR01643">
    <property type="entry name" value="YD_repeat_2x"/>
    <property type="match status" value="1"/>
</dbReference>
<name>A0A4V4H157_9BACT</name>
<feature type="domain" description="DUF5977" evidence="2">
    <location>
        <begin position="1027"/>
        <end position="1091"/>
    </location>
</feature>
<keyword evidence="4" id="KW-1185">Reference proteome</keyword>
<dbReference type="Proteomes" id="UP000306918">
    <property type="component" value="Unassembled WGS sequence"/>
</dbReference>
<reference evidence="3 4" key="1">
    <citation type="submission" date="2019-04" db="EMBL/GenBank/DDBJ databases">
        <title>Niastella caeni sp. nov., isolated from activated sludge.</title>
        <authorList>
            <person name="Sheng M."/>
        </authorList>
    </citation>
    <scope>NUCLEOTIDE SEQUENCE [LARGE SCALE GENOMIC DNA]</scope>
    <source>
        <strain evidence="3 4">HX-2-15</strain>
    </source>
</reference>
<comment type="caution">
    <text evidence="3">The sequence shown here is derived from an EMBL/GenBank/DDBJ whole genome shotgun (WGS) entry which is preliminary data.</text>
</comment>
<feature type="domain" description="DUF5977" evidence="2">
    <location>
        <begin position="959"/>
        <end position="1023"/>
    </location>
</feature>
<dbReference type="OrthoDB" id="680656at2"/>
<evidence type="ECO:0000259" key="2">
    <source>
        <dbReference type="Pfam" id="PF19404"/>
    </source>
</evidence>
<protein>
    <recommendedName>
        <fullName evidence="2">DUF5977 domain-containing protein</fullName>
    </recommendedName>
</protein>
<feature type="signal peptide" evidence="1">
    <location>
        <begin position="1"/>
        <end position="40"/>
    </location>
</feature>
<dbReference type="InterPro" id="IPR031325">
    <property type="entry name" value="RHS_repeat"/>
</dbReference>
<evidence type="ECO:0000313" key="3">
    <source>
        <dbReference type="EMBL" id="THU39226.1"/>
    </source>
</evidence>
<keyword evidence="1" id="KW-0732">Signal</keyword>
<dbReference type="InterPro" id="IPR046020">
    <property type="entry name" value="DUF5977"/>
</dbReference>
<dbReference type="EMBL" id="STFF01000003">
    <property type="protein sequence ID" value="THU39226.1"/>
    <property type="molecule type" value="Genomic_DNA"/>
</dbReference>
<dbReference type="Pfam" id="PF19404">
    <property type="entry name" value="DUF5977"/>
    <property type="match status" value="2"/>
</dbReference>
<sequence>MVFNKCVINFLFIPGKMKKARLVLLSCLLFGAGTKAISQAAADAIAHPTVIPPSPEAQAFAKYGEYPVDYSTGVPKIDLPIYEIKSGKLSLPISISYHASGIRVNDVASVVGLGWRLNAGGGLTRTVKGRPDENSEGILRHLHPTKTQIDNTTPSSIMFYDLLRSSRGAKDNESDNYFYSAGNNLSGQFVYDHLLNLTALSASDDEIIRHDNPGNLPPGYWYEVVGSDGTRYIFDRREATIFDAESYPSTWWLSKIVSADGTDIITFEYETSINYYNDKQISHSWQYDINSANGGSSGSMISASSSINYPVYLKKIKFKEGYISFDYAEDRLDVRDTRLAAISIYKGTEVAPLKKYQFVQSYFYSGYANNKYNYRLKLDALNVYDANGVLSGYNTFSYNEDKILPPYFGGTDAFQHPSYAVDFWGYYNGQLQNHHLIPYLRSPDIAANRTPNETFAKACILNKITYPTGGYTSFEYKSNVTGEQFGAPEISGGLRIYRIISKADDASTPVIKRYEYTNDMLYIDMDAYGKYSYLQNITWVNTSNCISYMSNSTIYVSNPIVSLQNHNGSPVLYQIVDEYTDGIAGSLKTTYTYEAQRDIVYPVISERYQNQHFLDRSWRRGLLGGVFHYKLVNGKYELVKSTSNVYDDYRAKRIVTGTLVQEKNQRPSTACGGDGYALGAPMSSYFYYFDDSIEVGAMKLVREYNVEKDKDGNVIVTTKNFTYSSPDHGFPTDVYYNNSHGDERKTQMKYPHDFAGIAVYDAMIGKHIISPVIEQQKYKNNSFLESTKTNYNFWGTSLIEPQTVETKTFNNAGEIRLRFHSYDNEGNITSVSKENDVKIVYVWGYNNTYPVAEVTGASYNDVIGVLNQSILQNPSDDQALRTELNKIRVNFPIALVKTFTYKPLIGITSQTDAGNHTTYYEYDAFGRLVLVRDQDGNAIKKICYNYAGQPENCTGAPIYINAATVGRFTKQGCSTGYSGSVVSYGVAPGKYTSTISQADADQKAMDEVNANGQSHANAVGTCTPTVYYNVAKSGYFVRQNCGAGYTGGGYVYSVPAEKYSSLISQAYVDQLAQNEVDANGQAGANQYGACNPIPTIVDVKNSNFTSKTFTATFTNTSTGTVYQYTLGPSGGGVLLGQIPVGTYNITINVTPAGGSELYEFYIGSAHQAGIHSFSASDVYLDYSGTIEISDY</sequence>
<gene>
    <name evidence="3" type="ORF">FAM09_11985</name>
</gene>
<evidence type="ECO:0000313" key="4">
    <source>
        <dbReference type="Proteomes" id="UP000306918"/>
    </source>
</evidence>
<proteinExistence type="predicted"/>